<dbReference type="OrthoDB" id="8594755at2"/>
<dbReference type="Proteomes" id="UP000001693">
    <property type="component" value="Chromosome"/>
</dbReference>
<dbReference type="EMBL" id="CP001013">
    <property type="protein sequence ID" value="ACB34319.1"/>
    <property type="molecule type" value="Genomic_DNA"/>
</dbReference>
<keyword evidence="1" id="KW-0472">Membrane</keyword>
<protein>
    <recommendedName>
        <fullName evidence="4">DUF3149 domain-containing protein</fullName>
    </recommendedName>
</protein>
<evidence type="ECO:0008006" key="4">
    <source>
        <dbReference type="Google" id="ProtNLM"/>
    </source>
</evidence>
<proteinExistence type="predicted"/>
<dbReference type="STRING" id="395495.Lcho_2052"/>
<sequence>MHALKDLFTTDVGLMSIGGIAFMIGMGVFFVRYFFKHMEEDGARAAAASAKH</sequence>
<dbReference type="AlphaFoldDB" id="B1Y220"/>
<organism evidence="2 3">
    <name type="scientific">Leptothrix cholodnii (strain ATCC 51168 / LMG 8142 / SP-6)</name>
    <name type="common">Leptothrix discophora (strain SP-6)</name>
    <dbReference type="NCBI Taxonomy" id="395495"/>
    <lineage>
        <taxon>Bacteria</taxon>
        <taxon>Pseudomonadati</taxon>
        <taxon>Pseudomonadota</taxon>
        <taxon>Betaproteobacteria</taxon>
        <taxon>Burkholderiales</taxon>
        <taxon>Sphaerotilaceae</taxon>
        <taxon>Leptothrix</taxon>
    </lineage>
</organism>
<accession>B1Y220</accession>
<keyword evidence="1" id="KW-1133">Transmembrane helix</keyword>
<dbReference type="HOGENOM" id="CLU_208241_0_0_4"/>
<dbReference type="Pfam" id="PF11346">
    <property type="entry name" value="DUF3149"/>
    <property type="match status" value="1"/>
</dbReference>
<feature type="transmembrane region" description="Helical" evidence="1">
    <location>
        <begin position="12"/>
        <end position="35"/>
    </location>
</feature>
<gene>
    <name evidence="2" type="ordered locus">Lcho_2052</name>
</gene>
<evidence type="ECO:0000313" key="2">
    <source>
        <dbReference type="EMBL" id="ACB34319.1"/>
    </source>
</evidence>
<name>B1Y220_LEPCP</name>
<dbReference type="RefSeq" id="WP_012347079.1">
    <property type="nucleotide sequence ID" value="NC_010524.1"/>
</dbReference>
<dbReference type="InterPro" id="IPR021494">
    <property type="entry name" value="DUF3149"/>
</dbReference>
<dbReference type="KEGG" id="lch:Lcho_2052"/>
<dbReference type="eggNOG" id="ENOG5033A93">
    <property type="taxonomic scope" value="Bacteria"/>
</dbReference>
<evidence type="ECO:0000313" key="3">
    <source>
        <dbReference type="Proteomes" id="UP000001693"/>
    </source>
</evidence>
<keyword evidence="3" id="KW-1185">Reference proteome</keyword>
<evidence type="ECO:0000256" key="1">
    <source>
        <dbReference type="SAM" id="Phobius"/>
    </source>
</evidence>
<reference evidence="2 3" key="1">
    <citation type="submission" date="2008-03" db="EMBL/GenBank/DDBJ databases">
        <title>Complete sequence of Leptothrix cholodnii SP-6.</title>
        <authorList>
            <consortium name="US DOE Joint Genome Institute"/>
            <person name="Copeland A."/>
            <person name="Lucas S."/>
            <person name="Lapidus A."/>
            <person name="Glavina del Rio T."/>
            <person name="Dalin E."/>
            <person name="Tice H."/>
            <person name="Bruce D."/>
            <person name="Goodwin L."/>
            <person name="Pitluck S."/>
            <person name="Chertkov O."/>
            <person name="Brettin T."/>
            <person name="Detter J.C."/>
            <person name="Han C."/>
            <person name="Kuske C.R."/>
            <person name="Schmutz J."/>
            <person name="Larimer F."/>
            <person name="Land M."/>
            <person name="Hauser L."/>
            <person name="Kyrpides N."/>
            <person name="Lykidis A."/>
            <person name="Emerson D."/>
            <person name="Richardson P."/>
        </authorList>
    </citation>
    <scope>NUCLEOTIDE SEQUENCE [LARGE SCALE GENOMIC DNA]</scope>
    <source>
        <strain evidence="3">ATCC 51168 / LMG 8142 / SP-6</strain>
    </source>
</reference>
<keyword evidence="1" id="KW-0812">Transmembrane</keyword>